<feature type="domain" description="VOC" evidence="1">
    <location>
        <begin position="30"/>
        <end position="150"/>
    </location>
</feature>
<dbReference type="InterPro" id="IPR029068">
    <property type="entry name" value="Glyas_Bleomycin-R_OHBP_Dase"/>
</dbReference>
<dbReference type="STRING" id="411945.GA0061102_10795"/>
<reference evidence="3" key="1">
    <citation type="submission" date="2016-08" db="EMBL/GenBank/DDBJ databases">
        <authorList>
            <person name="Varghese N."/>
            <person name="Submissions Spin"/>
        </authorList>
    </citation>
    <scope>NUCLEOTIDE SEQUENCE [LARGE SCALE GENOMIC DNA]</scope>
    <source>
        <strain evidence="3">HAMBI 2971</strain>
    </source>
</reference>
<dbReference type="Proteomes" id="UP000199435">
    <property type="component" value="Unassembled WGS sequence"/>
</dbReference>
<evidence type="ECO:0000259" key="1">
    <source>
        <dbReference type="PROSITE" id="PS51819"/>
    </source>
</evidence>
<dbReference type="EMBL" id="FMAH01000079">
    <property type="protein sequence ID" value="SCB49834.1"/>
    <property type="molecule type" value="Genomic_DNA"/>
</dbReference>
<dbReference type="CDD" id="cd06587">
    <property type="entry name" value="VOC"/>
    <property type="match status" value="1"/>
</dbReference>
<evidence type="ECO:0000313" key="2">
    <source>
        <dbReference type="EMBL" id="SCB49834.1"/>
    </source>
</evidence>
<sequence>MGAIIHLFTTTHEFGRKENTMAHAKPKLIGLNHIALEVDDVDEALRFYGNVFSFELRGSHKDEQGNLAMAFIDMGDQFLALSRGRSQAPDADRHFGLVVDDRSMVITLAVAAEATLLEDRPFNFLDPWGNHIEIVEYREIQFTKTQAVLDALGTSGAKSKNAKEELRKRSFL</sequence>
<organism evidence="2 3">
    <name type="scientific">Rhizobium miluonense</name>
    <dbReference type="NCBI Taxonomy" id="411945"/>
    <lineage>
        <taxon>Bacteria</taxon>
        <taxon>Pseudomonadati</taxon>
        <taxon>Pseudomonadota</taxon>
        <taxon>Alphaproteobacteria</taxon>
        <taxon>Hyphomicrobiales</taxon>
        <taxon>Rhizobiaceae</taxon>
        <taxon>Rhizobium/Agrobacterium group</taxon>
        <taxon>Rhizobium</taxon>
    </lineage>
</organism>
<accession>A0A1C3XCZ1</accession>
<keyword evidence="2" id="KW-0223">Dioxygenase</keyword>
<dbReference type="SUPFAM" id="SSF54593">
    <property type="entry name" value="Glyoxalase/Bleomycin resistance protein/Dihydroxybiphenyl dioxygenase"/>
    <property type="match status" value="1"/>
</dbReference>
<dbReference type="InterPro" id="IPR004360">
    <property type="entry name" value="Glyas_Fos-R_dOase_dom"/>
</dbReference>
<dbReference type="AlphaFoldDB" id="A0A1C3XCZ1"/>
<name>A0A1C3XCZ1_9HYPH</name>
<proteinExistence type="predicted"/>
<keyword evidence="2" id="KW-0560">Oxidoreductase</keyword>
<dbReference type="Gene3D" id="3.10.180.10">
    <property type="entry name" value="2,3-Dihydroxybiphenyl 1,2-Dioxygenase, domain 1"/>
    <property type="match status" value="1"/>
</dbReference>
<dbReference type="PROSITE" id="PS51819">
    <property type="entry name" value="VOC"/>
    <property type="match status" value="1"/>
</dbReference>
<dbReference type="Pfam" id="PF00903">
    <property type="entry name" value="Glyoxalase"/>
    <property type="match status" value="1"/>
</dbReference>
<gene>
    <name evidence="2" type="ORF">GA0061102_10795</name>
</gene>
<keyword evidence="3" id="KW-1185">Reference proteome</keyword>
<evidence type="ECO:0000313" key="3">
    <source>
        <dbReference type="Proteomes" id="UP000199435"/>
    </source>
</evidence>
<dbReference type="GO" id="GO:0051213">
    <property type="term" value="F:dioxygenase activity"/>
    <property type="evidence" value="ECO:0007669"/>
    <property type="project" value="UniProtKB-KW"/>
</dbReference>
<dbReference type="InterPro" id="IPR037523">
    <property type="entry name" value="VOC_core"/>
</dbReference>
<protein>
    <submittedName>
        <fullName evidence="2">Predicted dioxygenase of extradiol dioxygenase family</fullName>
    </submittedName>
</protein>